<dbReference type="InterPro" id="IPR012338">
    <property type="entry name" value="Beta-lactam/transpept-like"/>
</dbReference>
<reference evidence="2 3" key="1">
    <citation type="submission" date="2015-01" db="EMBL/GenBank/DDBJ databases">
        <title>Draft genome sequence of Leucobacter komagatae strain VKM ST2845.</title>
        <authorList>
            <person name="Karlyshev A.V."/>
            <person name="Kudryashova E.B."/>
        </authorList>
    </citation>
    <scope>NUCLEOTIDE SEQUENCE [LARGE SCALE GENOMIC DNA]</scope>
    <source>
        <strain evidence="2 3">VKM ST2845</strain>
    </source>
</reference>
<feature type="domain" description="Beta-lactamase-related" evidence="1">
    <location>
        <begin position="18"/>
        <end position="343"/>
    </location>
</feature>
<dbReference type="AlphaFoldDB" id="A0A0D0H4U4"/>
<dbReference type="InterPro" id="IPR050491">
    <property type="entry name" value="AmpC-like"/>
</dbReference>
<gene>
    <name evidence="2" type="ORF">SD72_10710</name>
</gene>
<evidence type="ECO:0000313" key="3">
    <source>
        <dbReference type="Proteomes" id="UP000032120"/>
    </source>
</evidence>
<name>A0A0D0H4U4_9MICO</name>
<evidence type="ECO:0000313" key="2">
    <source>
        <dbReference type="EMBL" id="KIP52145.1"/>
    </source>
</evidence>
<protein>
    <recommendedName>
        <fullName evidence="1">Beta-lactamase-related domain-containing protein</fullName>
    </recommendedName>
</protein>
<dbReference type="InterPro" id="IPR001466">
    <property type="entry name" value="Beta-lactam-related"/>
</dbReference>
<accession>A0A0D0H4U4</accession>
<proteinExistence type="predicted"/>
<dbReference type="OrthoDB" id="9773047at2"/>
<organism evidence="2 3">
    <name type="scientific">Leucobacter komagatae</name>
    <dbReference type="NCBI Taxonomy" id="55969"/>
    <lineage>
        <taxon>Bacteria</taxon>
        <taxon>Bacillati</taxon>
        <taxon>Actinomycetota</taxon>
        <taxon>Actinomycetes</taxon>
        <taxon>Micrococcales</taxon>
        <taxon>Microbacteriaceae</taxon>
        <taxon>Leucobacter</taxon>
    </lineage>
</organism>
<dbReference type="EMBL" id="JXSQ01000014">
    <property type="protein sequence ID" value="KIP52145.1"/>
    <property type="molecule type" value="Genomic_DNA"/>
</dbReference>
<comment type="caution">
    <text evidence="2">The sequence shown here is derived from an EMBL/GenBank/DDBJ whole genome shotgun (WGS) entry which is preliminary data.</text>
</comment>
<dbReference type="RefSeq" id="WP_042544451.1">
    <property type="nucleotide sequence ID" value="NZ_JXSQ01000014.1"/>
</dbReference>
<dbReference type="Pfam" id="PF00144">
    <property type="entry name" value="Beta-lactamase"/>
    <property type="match status" value="1"/>
</dbReference>
<sequence>MMTQLTTTQLAAVQAALDAEVPQLLAEHRVPGVGIGVRIGDAEIASGYGVTNLEHPLPVTGDTIFQVGSISKTFVGVVAAQLEAEGLLDIDAPVAPLLAGLGALDERITMRHLLTHGSGIDAQYMIGRAHELLAEHADDSIQASITHYAEDELMFVPGSDFSYSGPGFMVAGAVIERITGKAWADVLRERVLLPAGMEQTFTTADEAITHRVAAPHDITEDEPRLARNEGWQLGWQLPGWDVPGGGVLSTPRQLMRYSQYAAETNDALGFTRVLASRQVPGLDVGYAWMIEPKRDRAAFGHDGLTIGYASRFMMIPEDALSYAILSNSVKGKPLVRAVEGVILDALYGVQQASTVPAFDPEQFSELVGLYDCGFYGQVRLRVRDDGRAFEMISLPANRGDGSFTIDPMSSPWLLPVGEGLLSVDPGIDDPDHLVPYVRNAAGAVTALRIGERIARKVL</sequence>
<dbReference type="SUPFAM" id="SSF56601">
    <property type="entry name" value="beta-lactamase/transpeptidase-like"/>
    <property type="match status" value="1"/>
</dbReference>
<dbReference type="PANTHER" id="PTHR46825:SF9">
    <property type="entry name" value="BETA-LACTAMASE-RELATED DOMAIN-CONTAINING PROTEIN"/>
    <property type="match status" value="1"/>
</dbReference>
<keyword evidence="3" id="KW-1185">Reference proteome</keyword>
<evidence type="ECO:0000259" key="1">
    <source>
        <dbReference type="Pfam" id="PF00144"/>
    </source>
</evidence>
<dbReference type="PANTHER" id="PTHR46825">
    <property type="entry name" value="D-ALANYL-D-ALANINE-CARBOXYPEPTIDASE/ENDOPEPTIDASE AMPH"/>
    <property type="match status" value="1"/>
</dbReference>
<dbReference type="Proteomes" id="UP000032120">
    <property type="component" value="Unassembled WGS sequence"/>
</dbReference>
<dbReference type="Gene3D" id="3.40.710.10">
    <property type="entry name" value="DD-peptidase/beta-lactamase superfamily"/>
    <property type="match status" value="1"/>
</dbReference>